<keyword evidence="2" id="KW-0560">Oxidoreductase</keyword>
<dbReference type="PROSITE" id="PS00061">
    <property type="entry name" value="ADH_SHORT"/>
    <property type="match status" value="1"/>
</dbReference>
<keyword evidence="6" id="KW-1185">Reference proteome</keyword>
<dbReference type="InterPro" id="IPR002347">
    <property type="entry name" value="SDR_fam"/>
</dbReference>
<dbReference type="InterPro" id="IPR057326">
    <property type="entry name" value="KR_dom"/>
</dbReference>
<organism evidence="5 6">
    <name type="scientific">Arthrobacter crystallopoietes BAB-32</name>
    <dbReference type="NCBI Taxonomy" id="1246476"/>
    <lineage>
        <taxon>Bacteria</taxon>
        <taxon>Bacillati</taxon>
        <taxon>Actinomycetota</taxon>
        <taxon>Actinomycetes</taxon>
        <taxon>Micrococcales</taxon>
        <taxon>Micrococcaceae</taxon>
        <taxon>Crystallibacter</taxon>
    </lineage>
</organism>
<dbReference type="FunFam" id="3.40.50.720:FF:000084">
    <property type="entry name" value="Short-chain dehydrogenase reductase"/>
    <property type="match status" value="1"/>
</dbReference>
<feature type="compositionally biased region" description="Basic and acidic residues" evidence="3">
    <location>
        <begin position="7"/>
        <end position="18"/>
    </location>
</feature>
<protein>
    <submittedName>
        <fullName evidence="5">NAD(P)-dependent oxidoreductase, short chain dehydrogenase/reductase family protein</fullName>
    </submittedName>
</protein>
<dbReference type="AlphaFoldDB" id="N1V2J7"/>
<dbReference type="PANTHER" id="PTHR48107">
    <property type="entry name" value="NADPH-DEPENDENT ALDEHYDE REDUCTASE-LIKE PROTEIN, CHLOROPLASTIC-RELATED"/>
    <property type="match status" value="1"/>
</dbReference>
<dbReference type="SMART" id="SM00822">
    <property type="entry name" value="PKS_KR"/>
    <property type="match status" value="1"/>
</dbReference>
<evidence type="ECO:0000313" key="6">
    <source>
        <dbReference type="Proteomes" id="UP000010729"/>
    </source>
</evidence>
<dbReference type="PRINTS" id="PR00081">
    <property type="entry name" value="GDHRDH"/>
</dbReference>
<evidence type="ECO:0000259" key="4">
    <source>
        <dbReference type="SMART" id="SM00822"/>
    </source>
</evidence>
<dbReference type="InterPro" id="IPR036291">
    <property type="entry name" value="NAD(P)-bd_dom_sf"/>
</dbReference>
<dbReference type="Gene3D" id="3.40.50.720">
    <property type="entry name" value="NAD(P)-binding Rossmann-like Domain"/>
    <property type="match status" value="1"/>
</dbReference>
<dbReference type="SUPFAM" id="SSF51735">
    <property type="entry name" value="NAD(P)-binding Rossmann-fold domains"/>
    <property type="match status" value="1"/>
</dbReference>
<comment type="caution">
    <text evidence="5">The sequence shown here is derived from an EMBL/GenBank/DDBJ whole genome shotgun (WGS) entry which is preliminary data.</text>
</comment>
<gene>
    <name evidence="5" type="ORF">D477_010556</name>
</gene>
<dbReference type="Proteomes" id="UP000010729">
    <property type="component" value="Unassembled WGS sequence"/>
</dbReference>
<evidence type="ECO:0000256" key="2">
    <source>
        <dbReference type="ARBA" id="ARBA00023002"/>
    </source>
</evidence>
<accession>N1V2J7</accession>
<reference evidence="5 6" key="1">
    <citation type="journal article" date="2013" name="Genome Announc.">
        <title>Draft Genome Sequence of Arthrobacter crystallopoietes Strain BAB-32, Revealing Genes for Bioremediation.</title>
        <authorList>
            <person name="Joshi M.N."/>
            <person name="Pandit A.S."/>
            <person name="Sharma A."/>
            <person name="Pandya R.V."/>
            <person name="Desai S.M."/>
            <person name="Saxena A.K."/>
            <person name="Bagatharia S.B."/>
        </authorList>
    </citation>
    <scope>NUCLEOTIDE SEQUENCE [LARGE SCALE GENOMIC DNA]</scope>
    <source>
        <strain evidence="5 6">BAB-32</strain>
    </source>
</reference>
<evidence type="ECO:0000256" key="3">
    <source>
        <dbReference type="SAM" id="MobiDB-lite"/>
    </source>
</evidence>
<feature type="compositionally biased region" description="Basic and acidic residues" evidence="3">
    <location>
        <begin position="33"/>
        <end position="50"/>
    </location>
</feature>
<dbReference type="Pfam" id="PF13561">
    <property type="entry name" value="adh_short_C2"/>
    <property type="match status" value="1"/>
</dbReference>
<feature type="region of interest" description="Disordered" evidence="3">
    <location>
        <begin position="1"/>
        <end position="50"/>
    </location>
</feature>
<sequence length="299" mass="31677">MSQEPHGTLDEDNPREPAVDVSTETQEYPGFTKEMEPRPDHGEDSYRGNDRLKGKKALVTGGDSGIGRAVALAFAREGADVAISYLKEEEEDGQDCLELILAEGRNALAVPGDVREEDYAAKAVGEVVGEFGGLDILVNNAGYHLEQPGGIADISPDQLRRTFETNVYGTVWMIQAALPHLSPGAVIINTTSIQGHHPSTGLMDYAATKAALNNLTFSLAELLGPKGIRVNAVAPGPIWTPLQPATTSEEKLEKFGDATPLGRAGQPAEVAGAFVYLASNDARYVSGEIIGVTGGMHLA</sequence>
<feature type="domain" description="Ketoreductase" evidence="4">
    <location>
        <begin position="55"/>
        <end position="236"/>
    </location>
</feature>
<dbReference type="NCBIfam" id="NF005559">
    <property type="entry name" value="PRK07231.1"/>
    <property type="match status" value="1"/>
</dbReference>
<evidence type="ECO:0000313" key="5">
    <source>
        <dbReference type="EMBL" id="EMY34277.1"/>
    </source>
</evidence>
<name>N1V2J7_9MICC</name>
<proteinExistence type="inferred from homology"/>
<dbReference type="OrthoDB" id="9809287at2"/>
<dbReference type="PANTHER" id="PTHR48107:SF16">
    <property type="entry name" value="NADPH-DEPENDENT ALDEHYDE REDUCTASE 1, CHLOROPLASTIC"/>
    <property type="match status" value="1"/>
</dbReference>
<dbReference type="GO" id="GO:0016614">
    <property type="term" value="F:oxidoreductase activity, acting on CH-OH group of donors"/>
    <property type="evidence" value="ECO:0007669"/>
    <property type="project" value="UniProtKB-ARBA"/>
</dbReference>
<dbReference type="EMBL" id="ANPE02000123">
    <property type="protein sequence ID" value="EMY34277.1"/>
    <property type="molecule type" value="Genomic_DNA"/>
</dbReference>
<dbReference type="PRINTS" id="PR00080">
    <property type="entry name" value="SDRFAMILY"/>
</dbReference>
<dbReference type="RefSeq" id="WP_005268948.1">
    <property type="nucleotide sequence ID" value="NZ_ANPE02000123.1"/>
</dbReference>
<evidence type="ECO:0000256" key="1">
    <source>
        <dbReference type="ARBA" id="ARBA00006484"/>
    </source>
</evidence>
<dbReference type="InterPro" id="IPR020904">
    <property type="entry name" value="Sc_DH/Rdtase_CS"/>
</dbReference>
<comment type="similarity">
    <text evidence="1">Belongs to the short-chain dehydrogenases/reductases (SDR) family.</text>
</comment>